<gene>
    <name evidence="2" type="ORF">FDZ14_34925</name>
</gene>
<proteinExistence type="predicted"/>
<dbReference type="AlphaFoldDB" id="A0A6M6E399"/>
<evidence type="ECO:0000313" key="2">
    <source>
        <dbReference type="EMBL" id="QJX81300.1"/>
    </source>
</evidence>
<keyword evidence="1" id="KW-0812">Transmembrane</keyword>
<dbReference type="Proteomes" id="UP000501076">
    <property type="component" value="Plasmid pFDU301C"/>
</dbReference>
<reference evidence="2 3" key="1">
    <citation type="submission" date="2019-10" db="EMBL/GenBank/DDBJ databases">
        <title>Complete genome sequences for adaption low water activity.</title>
        <authorList>
            <person name="Zhao L."/>
            <person name="Zhong J."/>
        </authorList>
    </citation>
    <scope>NUCLEOTIDE SEQUENCE [LARGE SCALE GENOMIC DNA]</scope>
    <source>
        <strain evidence="2 3">FDU301</strain>
        <plasmid evidence="3">pfdu301c</plasmid>
    </source>
</reference>
<keyword evidence="1" id="KW-0472">Membrane</keyword>
<feature type="transmembrane region" description="Helical" evidence="1">
    <location>
        <begin position="130"/>
        <end position="149"/>
    </location>
</feature>
<keyword evidence="1" id="KW-1133">Transmembrane helix</keyword>
<keyword evidence="2" id="KW-0614">Plasmid</keyword>
<dbReference type="RefSeq" id="WP_171779272.1">
    <property type="nucleotide sequence ID" value="NZ_CP045275.1"/>
</dbReference>
<accession>A0A6M6E399</accession>
<feature type="transmembrane region" description="Helical" evidence="1">
    <location>
        <begin position="6"/>
        <end position="21"/>
    </location>
</feature>
<evidence type="ECO:0000313" key="3">
    <source>
        <dbReference type="Proteomes" id="UP000501076"/>
    </source>
</evidence>
<organism evidence="2 3">
    <name type="scientific">Priestia megaterium</name>
    <name type="common">Bacillus megaterium</name>
    <dbReference type="NCBI Taxonomy" id="1404"/>
    <lineage>
        <taxon>Bacteria</taxon>
        <taxon>Bacillati</taxon>
        <taxon>Bacillota</taxon>
        <taxon>Bacilli</taxon>
        <taxon>Bacillales</taxon>
        <taxon>Bacillaceae</taxon>
        <taxon>Priestia</taxon>
    </lineage>
</organism>
<name>A0A6M6E399_PRIMG</name>
<feature type="transmembrane region" description="Helical" evidence="1">
    <location>
        <begin position="64"/>
        <end position="86"/>
    </location>
</feature>
<sequence length="158" mass="18691">MKKEIIILIFSWIVVIGLYLWKIPAPLKGRAQIAFLFGQAIAWIYVFLSVYFKRVEFPFREFPYATNLSFSLHYLIYPAFAMFFEVTYPSSSSRTKVIFHYTLFVIIANLYAFFIGHYTELARPLKNELLNIPIFAFLLFVAHQFNKWFQKGMKEANT</sequence>
<evidence type="ECO:0000256" key="1">
    <source>
        <dbReference type="SAM" id="Phobius"/>
    </source>
</evidence>
<feature type="transmembrane region" description="Helical" evidence="1">
    <location>
        <begin position="98"/>
        <end position="118"/>
    </location>
</feature>
<dbReference type="NCBIfam" id="NF041644">
    <property type="entry name" value="CBO0543_fam"/>
    <property type="match status" value="1"/>
</dbReference>
<feature type="transmembrane region" description="Helical" evidence="1">
    <location>
        <begin position="33"/>
        <end position="52"/>
    </location>
</feature>
<protein>
    <submittedName>
        <fullName evidence="2">Uncharacterized protein</fullName>
    </submittedName>
</protein>
<dbReference type="EMBL" id="CP045275">
    <property type="protein sequence ID" value="QJX81300.1"/>
    <property type="molecule type" value="Genomic_DNA"/>
</dbReference>
<dbReference type="InterPro" id="IPR048147">
    <property type="entry name" value="CBO0543-like"/>
</dbReference>
<geneLocation type="plasmid" evidence="3">
    <name>pfdu301c</name>
</geneLocation>